<gene>
    <name evidence="4" type="ORF">O3P69_007538</name>
</gene>
<protein>
    <submittedName>
        <fullName evidence="3">Pyrokinin</fullName>
    </submittedName>
</protein>
<feature type="signal peptide" evidence="2">
    <location>
        <begin position="1"/>
        <end position="29"/>
    </location>
</feature>
<evidence type="ECO:0000256" key="2">
    <source>
        <dbReference type="SAM" id="SignalP"/>
    </source>
</evidence>
<dbReference type="EMBL" id="JARAKH010000004">
    <property type="protein sequence ID" value="KAK8404283.1"/>
    <property type="molecule type" value="Genomic_DNA"/>
</dbReference>
<evidence type="ECO:0000313" key="3">
    <source>
        <dbReference type="EMBL" id="ALQ28575.1"/>
    </source>
</evidence>
<dbReference type="EMBL" id="KR078360">
    <property type="protein sequence ID" value="ALQ28575.1"/>
    <property type="molecule type" value="mRNA"/>
</dbReference>
<keyword evidence="5" id="KW-1185">Reference proteome</keyword>
<feature type="region of interest" description="Disordered" evidence="1">
    <location>
        <begin position="35"/>
        <end position="54"/>
    </location>
</feature>
<feature type="compositionally biased region" description="Basic and acidic residues" evidence="1">
    <location>
        <begin position="303"/>
        <end position="316"/>
    </location>
</feature>
<evidence type="ECO:0000313" key="4">
    <source>
        <dbReference type="EMBL" id="KAK8404283.1"/>
    </source>
</evidence>
<proteinExistence type="evidence at transcript level"/>
<evidence type="ECO:0000256" key="1">
    <source>
        <dbReference type="SAM" id="MobiDB-lite"/>
    </source>
</evidence>
<feature type="chain" id="PRO_5044546749" evidence="2">
    <location>
        <begin position="30"/>
        <end position="342"/>
    </location>
</feature>
<accession>A0A0S2YR51</accession>
<feature type="compositionally biased region" description="Acidic residues" evidence="1">
    <location>
        <begin position="167"/>
        <end position="197"/>
    </location>
</feature>
<feature type="region of interest" description="Disordered" evidence="1">
    <location>
        <begin position="155"/>
        <end position="203"/>
    </location>
</feature>
<dbReference type="Proteomes" id="UP001487740">
    <property type="component" value="Unassembled WGS sequence"/>
</dbReference>
<dbReference type="AlphaFoldDB" id="A0A0S2YR51"/>
<reference evidence="4 5" key="2">
    <citation type="submission" date="2023-03" db="EMBL/GenBank/DDBJ databases">
        <title>High-quality genome of Scylla paramamosain provides insights in environmental adaptation.</title>
        <authorList>
            <person name="Zhang L."/>
        </authorList>
    </citation>
    <scope>NUCLEOTIDE SEQUENCE [LARGE SCALE GENOMIC DNA]</scope>
    <source>
        <strain evidence="4">LZ_2023a</strain>
        <tissue evidence="4">Muscle</tissue>
    </source>
</reference>
<sequence length="342" mass="37824">MLLNPTKLLVPAPLVCLALISTCVSLVAGATEGAVSSPEWSPPPVPPRHLGPPAPWEHVASDAVSSLLAGPINAQNIMRLQRIPERTSRPLKIMTPGVPKRLYFAPRLGKRSPSLVESLDERGRRDAASHNEDLEDAVTIPYSWWWPLVSVRRSSFSPRPGKRAEGEEMDLPYDYYDSEDDEDEETEDEDEDEDEGVLQDKRDSAFAFSPRLGKRVQKSAFAFAPRPGKRSNFAFAPRPGKRTGSIFAFAPRPGKRTNFAFAPRPGKKSNFAFAPRPGKKTSFAFSPRLGKKADFAFAPRPGKRSDSPSETEDRQTGETWWIGEGASSTVTTQPPFLPPRLE</sequence>
<evidence type="ECO:0000313" key="5">
    <source>
        <dbReference type="Proteomes" id="UP001487740"/>
    </source>
</evidence>
<name>A0A0S2YR51_SCYPA</name>
<organism evidence="3">
    <name type="scientific">Scylla paramamosain</name>
    <name type="common">Mud crab</name>
    <dbReference type="NCBI Taxonomy" id="85552"/>
    <lineage>
        <taxon>Eukaryota</taxon>
        <taxon>Metazoa</taxon>
        <taxon>Ecdysozoa</taxon>
        <taxon>Arthropoda</taxon>
        <taxon>Crustacea</taxon>
        <taxon>Multicrustacea</taxon>
        <taxon>Malacostraca</taxon>
        <taxon>Eumalacostraca</taxon>
        <taxon>Eucarida</taxon>
        <taxon>Decapoda</taxon>
        <taxon>Pleocyemata</taxon>
        <taxon>Brachyura</taxon>
        <taxon>Eubrachyura</taxon>
        <taxon>Portunoidea</taxon>
        <taxon>Portunidae</taxon>
        <taxon>Portuninae</taxon>
        <taxon>Scylla</taxon>
    </lineage>
</organism>
<keyword evidence="2" id="KW-0732">Signal</keyword>
<reference evidence="3" key="1">
    <citation type="journal article" date="2015" name="Sci. Rep.">
        <title>Neuropeptides in the cerebral ganglia of the mud crab, Scylla paramamosain: transcriptomic analysis and expression profiles during vitellogenesis.</title>
        <authorList>
            <person name="Bao C."/>
            <person name="Yang Y."/>
            <person name="Huang H."/>
            <person name="Ye H."/>
        </authorList>
    </citation>
    <scope>NUCLEOTIDE SEQUENCE</scope>
</reference>
<feature type="compositionally biased region" description="Pro residues" evidence="1">
    <location>
        <begin position="40"/>
        <end position="54"/>
    </location>
</feature>
<feature type="region of interest" description="Disordered" evidence="1">
    <location>
        <begin position="258"/>
        <end position="342"/>
    </location>
</feature>